<feature type="compositionally biased region" description="Basic and acidic residues" evidence="1">
    <location>
        <begin position="126"/>
        <end position="140"/>
    </location>
</feature>
<gene>
    <name evidence="3" type="ORF">Sste5346_008120</name>
</gene>
<evidence type="ECO:0000313" key="3">
    <source>
        <dbReference type="EMBL" id="KAL1890604.1"/>
    </source>
</evidence>
<evidence type="ECO:0000256" key="1">
    <source>
        <dbReference type="SAM" id="MobiDB-lite"/>
    </source>
</evidence>
<accession>A0ABR3YQG6</accession>
<keyword evidence="4" id="KW-1185">Reference proteome</keyword>
<dbReference type="InterPro" id="IPR019339">
    <property type="entry name" value="CIR_N_dom"/>
</dbReference>
<feature type="compositionally biased region" description="Polar residues" evidence="1">
    <location>
        <begin position="198"/>
        <end position="211"/>
    </location>
</feature>
<reference evidence="3 4" key="1">
    <citation type="journal article" date="2024" name="IMA Fungus">
        <title>IMA Genome - F19 : A genome assembly and annotation guide to empower mycologists, including annotated draft genome sequences of Ceratocystis pirilliformis, Diaporthe australafricana, Fusarium ophioides, Paecilomyces lecythidis, and Sporothrix stenoceras.</title>
        <authorList>
            <person name="Aylward J."/>
            <person name="Wilson A.M."/>
            <person name="Visagie C.M."/>
            <person name="Spraker J."/>
            <person name="Barnes I."/>
            <person name="Buitendag C."/>
            <person name="Ceriani C."/>
            <person name="Del Mar Angel L."/>
            <person name="du Plessis D."/>
            <person name="Fuchs T."/>
            <person name="Gasser K."/>
            <person name="Kramer D."/>
            <person name="Li W."/>
            <person name="Munsamy K."/>
            <person name="Piso A."/>
            <person name="Price J.L."/>
            <person name="Sonnekus B."/>
            <person name="Thomas C."/>
            <person name="van der Nest A."/>
            <person name="van Dijk A."/>
            <person name="van Heerden A."/>
            <person name="van Vuuren N."/>
            <person name="Yilmaz N."/>
            <person name="Duong T.A."/>
            <person name="van der Merwe N.A."/>
            <person name="Wingfield M.J."/>
            <person name="Wingfield B.D."/>
        </authorList>
    </citation>
    <scope>NUCLEOTIDE SEQUENCE [LARGE SCALE GENOMIC DNA]</scope>
    <source>
        <strain evidence="3 4">CMW 5346</strain>
    </source>
</reference>
<evidence type="ECO:0000259" key="2">
    <source>
        <dbReference type="SMART" id="SM01083"/>
    </source>
</evidence>
<feature type="region of interest" description="Disordered" evidence="1">
    <location>
        <begin position="17"/>
        <end position="105"/>
    </location>
</feature>
<comment type="caution">
    <text evidence="3">The sequence shown here is derived from an EMBL/GenBank/DDBJ whole genome shotgun (WGS) entry which is preliminary data.</text>
</comment>
<dbReference type="SMART" id="SM01083">
    <property type="entry name" value="Cir_N"/>
    <property type="match status" value="1"/>
</dbReference>
<evidence type="ECO:0000313" key="4">
    <source>
        <dbReference type="Proteomes" id="UP001583186"/>
    </source>
</evidence>
<feature type="domain" description="CBF1-interacting co-repressor CIR N-terminal" evidence="2">
    <location>
        <begin position="10"/>
        <end position="44"/>
    </location>
</feature>
<dbReference type="InterPro" id="IPR039875">
    <property type="entry name" value="LENG1-like"/>
</dbReference>
<dbReference type="Proteomes" id="UP001583186">
    <property type="component" value="Unassembled WGS sequence"/>
</dbReference>
<dbReference type="PANTHER" id="PTHR22093:SF0">
    <property type="entry name" value="LEUKOCYTE RECEPTOR CLUSTER MEMBER 1"/>
    <property type="match status" value="1"/>
</dbReference>
<dbReference type="PANTHER" id="PTHR22093">
    <property type="entry name" value="LEUKOCYTE RECEPTOR CLUSTER LRC MEMBER 1"/>
    <property type="match status" value="1"/>
</dbReference>
<sequence>MPLKLLAKKSWHVYNADNVARVRRDEAEARAREADEERQQRATESSQRERLLRGEATGEGDDSVEQSKWAAAERAADKQAEDTVAPVAKSRPSRRLRKRHGEDDTDFEMRMARAQVDEESTYVANRQRETAPAETDRPLIDRNGNFDLFGRLEESVIARQTRPVDHAPPSSMRIADAAGGANALSAWYAGEKGPTPASKPTFSSIPESASNEPRRPPIAAPAGSMAADPLAAMRQGAAAVRALKQERQRETEERDRAMAALITDIDIVITTVMIDDEGTRAAIKTKSTVLRNSH</sequence>
<name>A0ABR3YQG6_9PEZI</name>
<feature type="region of interest" description="Disordered" evidence="1">
    <location>
        <begin position="118"/>
        <end position="142"/>
    </location>
</feature>
<organism evidence="3 4">
    <name type="scientific">Sporothrix stenoceras</name>
    <dbReference type="NCBI Taxonomy" id="5173"/>
    <lineage>
        <taxon>Eukaryota</taxon>
        <taxon>Fungi</taxon>
        <taxon>Dikarya</taxon>
        <taxon>Ascomycota</taxon>
        <taxon>Pezizomycotina</taxon>
        <taxon>Sordariomycetes</taxon>
        <taxon>Sordariomycetidae</taxon>
        <taxon>Ophiostomatales</taxon>
        <taxon>Ophiostomataceae</taxon>
        <taxon>Sporothrix</taxon>
    </lineage>
</organism>
<protein>
    <recommendedName>
        <fullName evidence="2">CBF1-interacting co-repressor CIR N-terminal domain-containing protein</fullName>
    </recommendedName>
</protein>
<proteinExistence type="predicted"/>
<feature type="compositionally biased region" description="Basic and acidic residues" evidence="1">
    <location>
        <begin position="20"/>
        <end position="53"/>
    </location>
</feature>
<dbReference type="EMBL" id="JAWCUI010000060">
    <property type="protein sequence ID" value="KAL1890604.1"/>
    <property type="molecule type" value="Genomic_DNA"/>
</dbReference>
<feature type="region of interest" description="Disordered" evidence="1">
    <location>
        <begin position="189"/>
        <end position="223"/>
    </location>
</feature>